<dbReference type="EMBL" id="FQUQ01000004">
    <property type="protein sequence ID" value="SHG17514.1"/>
    <property type="molecule type" value="Genomic_DNA"/>
</dbReference>
<dbReference type="AlphaFoldDB" id="A0A1M5HNI2"/>
<sequence length="187" mass="21846">MTELEQYVTSYFGVAEPEELEIISSFFKPETIKKGDYFLLTGKAADKLSFIQTGLLRVFLATENKEVTQWISTKGYFVTDLSGFIFEQPARWTIQALADTELFTIKREDYKKIGTLMSKWHELEKLFIARCFTTLEDRIFSHLSMSAEERYTLFFEHNKSLFNQVPLQYIASMLGMTPETLSRIRKK</sequence>
<dbReference type="OrthoDB" id="758145at2"/>
<dbReference type="InterPro" id="IPR018490">
    <property type="entry name" value="cNMP-bd_dom_sf"/>
</dbReference>
<evidence type="ECO:0000259" key="1">
    <source>
        <dbReference type="PROSITE" id="PS50042"/>
    </source>
</evidence>
<name>A0A1M5HNI2_9SPHI</name>
<accession>A0A1M5HNI2</accession>
<organism evidence="2 3">
    <name type="scientific">Pedobacter caeni</name>
    <dbReference type="NCBI Taxonomy" id="288992"/>
    <lineage>
        <taxon>Bacteria</taxon>
        <taxon>Pseudomonadati</taxon>
        <taxon>Bacteroidota</taxon>
        <taxon>Sphingobacteriia</taxon>
        <taxon>Sphingobacteriales</taxon>
        <taxon>Sphingobacteriaceae</taxon>
        <taxon>Pedobacter</taxon>
    </lineage>
</organism>
<keyword evidence="2" id="KW-0808">Transferase</keyword>
<keyword evidence="3" id="KW-1185">Reference proteome</keyword>
<evidence type="ECO:0000313" key="2">
    <source>
        <dbReference type="EMBL" id="SHG17514.1"/>
    </source>
</evidence>
<dbReference type="InterPro" id="IPR014710">
    <property type="entry name" value="RmlC-like_jellyroll"/>
</dbReference>
<dbReference type="GO" id="GO:0016301">
    <property type="term" value="F:kinase activity"/>
    <property type="evidence" value="ECO:0007669"/>
    <property type="project" value="UniProtKB-KW"/>
</dbReference>
<reference evidence="3" key="1">
    <citation type="submission" date="2016-11" db="EMBL/GenBank/DDBJ databases">
        <authorList>
            <person name="Varghese N."/>
            <person name="Submissions S."/>
        </authorList>
    </citation>
    <scope>NUCLEOTIDE SEQUENCE [LARGE SCALE GENOMIC DNA]</scope>
    <source>
        <strain evidence="3">DSM 16990</strain>
    </source>
</reference>
<evidence type="ECO:0000313" key="3">
    <source>
        <dbReference type="Proteomes" id="UP000184287"/>
    </source>
</evidence>
<dbReference type="Gene3D" id="2.60.120.10">
    <property type="entry name" value="Jelly Rolls"/>
    <property type="match status" value="1"/>
</dbReference>
<dbReference type="InterPro" id="IPR000595">
    <property type="entry name" value="cNMP-bd_dom"/>
</dbReference>
<feature type="domain" description="Cyclic nucleotide-binding" evidence="1">
    <location>
        <begin position="11"/>
        <end position="113"/>
    </location>
</feature>
<dbReference type="RefSeq" id="WP_084529190.1">
    <property type="nucleotide sequence ID" value="NZ_FQUQ01000004.1"/>
</dbReference>
<protein>
    <submittedName>
        <fullName evidence="2">cAMP-binding domain of CRP or a regulatory subunit of cAMP-dependent protein kinases</fullName>
    </submittedName>
</protein>
<dbReference type="STRING" id="288992.SAMN04488522_104740"/>
<keyword evidence="2" id="KW-0418">Kinase</keyword>
<dbReference type="SUPFAM" id="SSF51206">
    <property type="entry name" value="cAMP-binding domain-like"/>
    <property type="match status" value="1"/>
</dbReference>
<gene>
    <name evidence="2" type="ORF">SAMN04488522_104740</name>
</gene>
<dbReference type="Pfam" id="PF00027">
    <property type="entry name" value="cNMP_binding"/>
    <property type="match status" value="1"/>
</dbReference>
<dbReference type="PROSITE" id="PS50042">
    <property type="entry name" value="CNMP_BINDING_3"/>
    <property type="match status" value="1"/>
</dbReference>
<proteinExistence type="predicted"/>
<dbReference type="Proteomes" id="UP000184287">
    <property type="component" value="Unassembled WGS sequence"/>
</dbReference>